<evidence type="ECO:0000256" key="12">
    <source>
        <dbReference type="ARBA" id="ARBA00023004"/>
    </source>
</evidence>
<protein>
    <recommendedName>
        <fullName evidence="7">FO synthase</fullName>
        <ecNumber evidence="6">2.5.1.147</ecNumber>
        <ecNumber evidence="5">4.3.1.32</ecNumber>
    </recommendedName>
</protein>
<dbReference type="NCBIfam" id="TIGR03551">
    <property type="entry name" value="F420_cofH"/>
    <property type="match status" value="1"/>
</dbReference>
<evidence type="ECO:0000256" key="16">
    <source>
        <dbReference type="PIRSR" id="PIRSR004762-1"/>
    </source>
</evidence>
<dbReference type="SUPFAM" id="SSF102114">
    <property type="entry name" value="Radical SAM enzymes"/>
    <property type="match status" value="1"/>
</dbReference>
<dbReference type="InterPro" id="IPR034405">
    <property type="entry name" value="F420"/>
</dbReference>
<name>A0A932M0S8_UNCTE</name>
<feature type="binding site" evidence="16">
    <location>
        <position position="91"/>
    </location>
    <ligand>
        <name>[4Fe-4S] cluster</name>
        <dbReference type="ChEBI" id="CHEBI:49883"/>
        <note>4Fe-4S-S-AdoMet</note>
    </ligand>
</feature>
<evidence type="ECO:0000256" key="14">
    <source>
        <dbReference type="ARBA" id="ARBA00048468"/>
    </source>
</evidence>
<comment type="catalytic activity">
    <reaction evidence="14">
        <text>5-amino-6-(D-ribitylamino)uracil + L-tyrosine + S-adenosyl-L-methionine = 5-amino-5-(4-hydroxybenzyl)-6-(D-ribitylimino)-5,6-dihydrouracil + 2-iminoacetate + 5'-deoxyadenosine + L-methionine + H(+)</text>
        <dbReference type="Rhea" id="RHEA:55200"/>
        <dbReference type="ChEBI" id="CHEBI:15378"/>
        <dbReference type="ChEBI" id="CHEBI:15934"/>
        <dbReference type="ChEBI" id="CHEBI:17319"/>
        <dbReference type="ChEBI" id="CHEBI:57844"/>
        <dbReference type="ChEBI" id="CHEBI:58315"/>
        <dbReference type="ChEBI" id="CHEBI:59789"/>
        <dbReference type="ChEBI" id="CHEBI:77846"/>
        <dbReference type="ChEBI" id="CHEBI:85936"/>
        <dbReference type="EC" id="2.5.1.147"/>
    </reaction>
</comment>
<proteinExistence type="inferred from homology"/>
<dbReference type="SMART" id="SM00729">
    <property type="entry name" value="Elp3"/>
    <property type="match status" value="1"/>
</dbReference>
<comment type="function">
    <text evidence="1">Catalyzes the radical-mediated synthesis of 7,8-didemethyl-8-hydroxy-5-deazariboflavin (FO) from 5-amino-6-(D-ribitylamino)uracil and L-tyrosine.</text>
</comment>
<evidence type="ECO:0000256" key="2">
    <source>
        <dbReference type="ARBA" id="ARBA00004712"/>
    </source>
</evidence>
<feature type="binding site" evidence="17">
    <location>
        <position position="199"/>
    </location>
    <ligand>
        <name>S-adenosyl-L-methionine</name>
        <dbReference type="ChEBI" id="CHEBI:59789"/>
    </ligand>
</feature>
<dbReference type="SFLD" id="SFLDF00342">
    <property type="entry name" value="cyclic_dehypoxanthine_futalosi"/>
    <property type="match status" value="1"/>
</dbReference>
<dbReference type="InterPro" id="IPR058240">
    <property type="entry name" value="rSAM_sf"/>
</dbReference>
<comment type="cofactor">
    <cofactor evidence="16">
        <name>[4Fe-4S] cluster</name>
        <dbReference type="ChEBI" id="CHEBI:49883"/>
    </cofactor>
    <text evidence="16">Binds 1 [4Fe-4S] cluster. The cluster is coordinated with 3 cysteines and an exchangeable S-adenosyl-L-methionine.</text>
</comment>
<dbReference type="AlphaFoldDB" id="A0A932M0S8"/>
<evidence type="ECO:0000256" key="1">
    <source>
        <dbReference type="ARBA" id="ARBA00003692"/>
    </source>
</evidence>
<evidence type="ECO:0000256" key="10">
    <source>
        <dbReference type="ARBA" id="ARBA00022691"/>
    </source>
</evidence>
<dbReference type="InterPro" id="IPR045567">
    <property type="entry name" value="CofH/MnqC-like_C"/>
</dbReference>
<sequence length="400" mass="45069">MQEWFEHEDSEEELGQILGNIESPVARLLEKALGPEDLSENDGLVLAQVKGEELHALLLAADVLRKRAVGDTITYVITRNINFTNVCIIGCKFCAFMTGPKSPDAWNHSLQDIGNKTREAWERGGTEVCVQGGLPRDLKPYYYRDILRAIREAVPQIHIHAFSPMEIIYGIEKTGMDLRDYLKMLREAGLDSIPGTAAEILDPQIRQVLSKNKVTVEQWMKVIRTAHELGIPTTSTIMYGHIEKPEHWVRHILLLRSIQQETGGFTEFVPLGFIHHNTDLYRSGLARPGATLEEHLKIHALSRILLKGWIDHVQVAWVKMGRTVSQWCLRGGADDFGGTLMEESISRLAGSEEGQNMDPEEFQDLIWQIGRTPAQRSTTYEILKRFPAPSASRSASVDVQ</sequence>
<feature type="binding site" evidence="17">
    <location>
        <position position="163"/>
    </location>
    <ligand>
        <name>(3R)-3-methyl-D-ornithine</name>
        <dbReference type="ChEBI" id="CHEBI:64642"/>
    </ligand>
</feature>
<evidence type="ECO:0000256" key="15">
    <source>
        <dbReference type="ARBA" id="ARBA00048974"/>
    </source>
</evidence>
<dbReference type="GO" id="GO:0046872">
    <property type="term" value="F:metal ion binding"/>
    <property type="evidence" value="ECO:0007669"/>
    <property type="project" value="UniProtKB-KW"/>
</dbReference>
<evidence type="ECO:0000256" key="7">
    <source>
        <dbReference type="ARBA" id="ARBA00022220"/>
    </source>
</evidence>
<dbReference type="NCBIfam" id="NF005609">
    <property type="entry name" value="PRK07360.1"/>
    <property type="match status" value="1"/>
</dbReference>
<dbReference type="GO" id="GO:0051539">
    <property type="term" value="F:4 iron, 4 sulfur cluster binding"/>
    <property type="evidence" value="ECO:0007669"/>
    <property type="project" value="UniProtKB-KW"/>
</dbReference>
<dbReference type="InterPro" id="IPR007197">
    <property type="entry name" value="rSAM"/>
</dbReference>
<dbReference type="SFLD" id="SFLDG01064">
    <property type="entry name" value="F420__menaquinone_cofactor_bio"/>
    <property type="match status" value="2"/>
</dbReference>
<dbReference type="EC" id="2.5.1.147" evidence="6"/>
<organism evidence="19 20">
    <name type="scientific">Tectimicrobiota bacterium</name>
    <dbReference type="NCBI Taxonomy" id="2528274"/>
    <lineage>
        <taxon>Bacteria</taxon>
        <taxon>Pseudomonadati</taxon>
        <taxon>Nitrospinota/Tectimicrobiota group</taxon>
        <taxon>Candidatus Tectimicrobiota</taxon>
    </lineage>
</organism>
<dbReference type="PROSITE" id="PS51918">
    <property type="entry name" value="RADICAL_SAM"/>
    <property type="match status" value="1"/>
</dbReference>
<feature type="binding site" evidence="16">
    <location>
        <position position="94"/>
    </location>
    <ligand>
        <name>[4Fe-4S] cluster</name>
        <dbReference type="ChEBI" id="CHEBI:49883"/>
        <note>4Fe-4S-S-AdoMet</note>
    </ligand>
</feature>
<dbReference type="SFLD" id="SFLDG01389">
    <property type="entry name" value="menaquinone_synthsis_involved"/>
    <property type="match status" value="2"/>
</dbReference>
<evidence type="ECO:0000256" key="5">
    <source>
        <dbReference type="ARBA" id="ARBA00012126"/>
    </source>
</evidence>
<keyword evidence="9 19" id="KW-0808">Transferase</keyword>
<dbReference type="NCBIfam" id="TIGR00423">
    <property type="entry name" value="CofH family radical SAM protein"/>
    <property type="match status" value="1"/>
</dbReference>
<dbReference type="Pfam" id="PF04055">
    <property type="entry name" value="Radical_SAM"/>
    <property type="match status" value="1"/>
</dbReference>
<dbReference type="CDD" id="cd01335">
    <property type="entry name" value="Radical_SAM"/>
    <property type="match status" value="1"/>
</dbReference>
<evidence type="ECO:0000256" key="9">
    <source>
        <dbReference type="ARBA" id="ARBA00022679"/>
    </source>
</evidence>
<dbReference type="HAMAP" id="MF_01612">
    <property type="entry name" value="FO_synth_sub2"/>
    <property type="match status" value="1"/>
</dbReference>
<comment type="similarity">
    <text evidence="3">In the C-terminal section; belongs to the radical SAM superfamily. CofH family.</text>
</comment>
<dbReference type="SFLD" id="SFLDF00343">
    <property type="entry name" value="aminofutalosine_synthase_(mqnE"/>
    <property type="match status" value="1"/>
</dbReference>
<evidence type="ECO:0000256" key="3">
    <source>
        <dbReference type="ARBA" id="ARBA00010051"/>
    </source>
</evidence>
<evidence type="ECO:0000256" key="4">
    <source>
        <dbReference type="ARBA" id="ARBA00010826"/>
    </source>
</evidence>
<evidence type="ECO:0000256" key="17">
    <source>
        <dbReference type="PIRSR" id="PIRSR004762-2"/>
    </source>
</evidence>
<dbReference type="InterPro" id="IPR006638">
    <property type="entry name" value="Elp3/MiaA/NifB-like_rSAM"/>
</dbReference>
<evidence type="ECO:0000259" key="18">
    <source>
        <dbReference type="PROSITE" id="PS51918"/>
    </source>
</evidence>
<evidence type="ECO:0000256" key="6">
    <source>
        <dbReference type="ARBA" id="ARBA00012289"/>
    </source>
</evidence>
<comment type="catalytic activity">
    <reaction evidence="15">
        <text>5-amino-5-(4-hydroxybenzyl)-6-(D-ribitylimino)-5,6-dihydrouracil + S-adenosyl-L-methionine = 7,8-didemethyl-8-hydroxy-5-deazariboflavin + 5'-deoxyadenosine + L-methionine + NH4(+) + H(+)</text>
        <dbReference type="Rhea" id="RHEA:55204"/>
        <dbReference type="ChEBI" id="CHEBI:15378"/>
        <dbReference type="ChEBI" id="CHEBI:17319"/>
        <dbReference type="ChEBI" id="CHEBI:28938"/>
        <dbReference type="ChEBI" id="CHEBI:57844"/>
        <dbReference type="ChEBI" id="CHEBI:59789"/>
        <dbReference type="ChEBI" id="CHEBI:59904"/>
        <dbReference type="ChEBI" id="CHEBI:85936"/>
        <dbReference type="EC" id="4.3.1.32"/>
    </reaction>
</comment>
<keyword evidence="11" id="KW-0479">Metal-binding</keyword>
<comment type="similarity">
    <text evidence="4">In the N-terminal section; belongs to the radical SAM superfamily. CofG family.</text>
</comment>
<dbReference type="PANTHER" id="PTHR43076">
    <property type="entry name" value="FO SYNTHASE (COFH)"/>
    <property type="match status" value="1"/>
</dbReference>
<evidence type="ECO:0000313" key="19">
    <source>
        <dbReference type="EMBL" id="MBI3014800.1"/>
    </source>
</evidence>
<keyword evidence="12 16" id="KW-0408">Iron</keyword>
<dbReference type="Pfam" id="PF19288">
    <property type="entry name" value="CofH_C"/>
    <property type="match status" value="1"/>
</dbReference>
<gene>
    <name evidence="19" type="primary">cofH</name>
    <name evidence="19" type="ORF">HYY65_07035</name>
</gene>
<feature type="binding site" evidence="16">
    <location>
        <position position="87"/>
    </location>
    <ligand>
        <name>[4Fe-4S] cluster</name>
        <dbReference type="ChEBI" id="CHEBI:49883"/>
        <note>4Fe-4S-S-AdoMet</note>
    </ligand>
</feature>
<evidence type="ECO:0000313" key="20">
    <source>
        <dbReference type="Proteomes" id="UP000741360"/>
    </source>
</evidence>
<keyword evidence="10 16" id="KW-0949">S-adenosyl-L-methionine</keyword>
<keyword evidence="8 16" id="KW-0004">4Fe-4S</keyword>
<feature type="domain" description="Radical SAM core" evidence="18">
    <location>
        <begin position="73"/>
        <end position="311"/>
    </location>
</feature>
<dbReference type="SFLD" id="SFLDS00029">
    <property type="entry name" value="Radical_SAM"/>
    <property type="match status" value="2"/>
</dbReference>
<dbReference type="InterPro" id="IPR019940">
    <property type="entry name" value="CofH_family"/>
</dbReference>
<dbReference type="GO" id="GO:0141093">
    <property type="term" value="F:5-amino-6-(D-ribitylamino)uracil--L-tyrosine 4-hydroxyphenyl transferase activity"/>
    <property type="evidence" value="ECO:0007669"/>
    <property type="project" value="UniProtKB-EC"/>
</dbReference>
<comment type="caution">
    <text evidence="19">The sequence shown here is derived from an EMBL/GenBank/DDBJ whole genome shotgun (WGS) entry which is preliminary data.</text>
</comment>
<dbReference type="InterPro" id="IPR020050">
    <property type="entry name" value="FO_synthase_su2"/>
</dbReference>
<dbReference type="InterPro" id="IPR013785">
    <property type="entry name" value="Aldolase_TIM"/>
</dbReference>
<dbReference type="SFLD" id="SFLDG01388">
    <property type="entry name" value="7_8-didemethyl-8-hydroxy-5-dea"/>
    <property type="match status" value="1"/>
</dbReference>
<dbReference type="GO" id="GO:0044689">
    <property type="term" value="F:7,8-didemethyl-8-hydroxy-5-deazariboflavin synthase activity"/>
    <property type="evidence" value="ECO:0007669"/>
    <property type="project" value="UniProtKB-EC"/>
</dbReference>
<dbReference type="Proteomes" id="UP000741360">
    <property type="component" value="Unassembled WGS sequence"/>
</dbReference>
<dbReference type="EMBL" id="JACPSX010000127">
    <property type="protein sequence ID" value="MBI3014800.1"/>
    <property type="molecule type" value="Genomic_DNA"/>
</dbReference>
<feature type="binding site" evidence="17">
    <location>
        <position position="93"/>
    </location>
    <ligand>
        <name>S-adenosyl-L-methionine</name>
        <dbReference type="ChEBI" id="CHEBI:59789"/>
    </ligand>
</feature>
<dbReference type="PANTHER" id="PTHR43076:SF1">
    <property type="entry name" value="LIPOYL SYNTHASE 2"/>
    <property type="match status" value="1"/>
</dbReference>
<comment type="pathway">
    <text evidence="2">Cofactor biosynthesis; coenzyme F0 biosynthesis.</text>
</comment>
<evidence type="ECO:0000256" key="13">
    <source>
        <dbReference type="ARBA" id="ARBA00023014"/>
    </source>
</evidence>
<dbReference type="Gene3D" id="3.20.20.70">
    <property type="entry name" value="Aldolase class I"/>
    <property type="match status" value="1"/>
</dbReference>
<accession>A0A932M0S8</accession>
<evidence type="ECO:0000256" key="8">
    <source>
        <dbReference type="ARBA" id="ARBA00022485"/>
    </source>
</evidence>
<keyword evidence="13 16" id="KW-0411">Iron-sulfur</keyword>
<dbReference type="EC" id="4.3.1.32" evidence="5"/>
<reference evidence="19" key="1">
    <citation type="submission" date="2020-07" db="EMBL/GenBank/DDBJ databases">
        <title>Huge and variable diversity of episymbiotic CPR bacteria and DPANN archaea in groundwater ecosystems.</title>
        <authorList>
            <person name="He C.Y."/>
            <person name="Keren R."/>
            <person name="Whittaker M."/>
            <person name="Farag I.F."/>
            <person name="Doudna J."/>
            <person name="Cate J.H.D."/>
            <person name="Banfield J.F."/>
        </authorList>
    </citation>
    <scope>NUCLEOTIDE SEQUENCE</scope>
    <source>
        <strain evidence="19">NC_groundwater_717_Ag_S-0.2um_59_8</strain>
    </source>
</reference>
<dbReference type="PIRSF" id="PIRSF004762">
    <property type="entry name" value="CHP00423"/>
    <property type="match status" value="1"/>
</dbReference>
<evidence type="ECO:0000256" key="11">
    <source>
        <dbReference type="ARBA" id="ARBA00022723"/>
    </source>
</evidence>
<dbReference type="FunFam" id="3.20.20.70:FF:000134">
    <property type="entry name" value="7,8-didemethyl-8-hydroxy-5-deazariboflavin synthase"/>
    <property type="match status" value="1"/>
</dbReference>